<dbReference type="Pfam" id="PF12795">
    <property type="entry name" value="MscS_porin"/>
    <property type="match status" value="1"/>
</dbReference>
<dbReference type="Pfam" id="PF21088">
    <property type="entry name" value="MS_channel_1st"/>
    <property type="match status" value="1"/>
</dbReference>
<dbReference type="RefSeq" id="WP_207541537.1">
    <property type="nucleotide sequence ID" value="NZ_JAFNAA010000002.1"/>
</dbReference>
<dbReference type="FunFam" id="2.30.30.60:FF:000001">
    <property type="entry name" value="MscS Mechanosensitive ion channel"/>
    <property type="match status" value="1"/>
</dbReference>
<dbReference type="PROSITE" id="PS01246">
    <property type="entry name" value="UPF0003"/>
    <property type="match status" value="1"/>
</dbReference>
<evidence type="ECO:0000259" key="12">
    <source>
        <dbReference type="Pfam" id="PF12794"/>
    </source>
</evidence>
<keyword evidence="6 10" id="KW-1133">Transmembrane helix</keyword>
<dbReference type="SUPFAM" id="SSF82861">
    <property type="entry name" value="Mechanosensitive channel protein MscS (YggB), transmembrane region"/>
    <property type="match status" value="1"/>
</dbReference>
<evidence type="ECO:0000256" key="5">
    <source>
        <dbReference type="ARBA" id="ARBA00022729"/>
    </source>
</evidence>
<proteinExistence type="inferred from homology"/>
<feature type="transmembrane region" description="Helical" evidence="10">
    <location>
        <begin position="666"/>
        <end position="686"/>
    </location>
</feature>
<evidence type="ECO:0000256" key="9">
    <source>
        <dbReference type="SAM" id="MobiDB-lite"/>
    </source>
</evidence>
<feature type="coiled-coil region" evidence="8">
    <location>
        <begin position="109"/>
        <end position="143"/>
    </location>
</feature>
<dbReference type="EMBL" id="JAFNAA010000002">
    <property type="protein sequence ID" value="MBO1107010.1"/>
    <property type="molecule type" value="Genomic_DNA"/>
</dbReference>
<feature type="domain" description="Mechanosensitive ion channel MscS C-terminal" evidence="14">
    <location>
        <begin position="1010"/>
        <end position="1092"/>
    </location>
</feature>
<evidence type="ECO:0000313" key="16">
    <source>
        <dbReference type="EMBL" id="MBO1107010.1"/>
    </source>
</evidence>
<dbReference type="NCBIfam" id="NF008438">
    <property type="entry name" value="PRK11281.1"/>
    <property type="match status" value="1"/>
</dbReference>
<protein>
    <submittedName>
        <fullName evidence="16">Mechanosensitive channel MscK</fullName>
    </submittedName>
</protein>
<dbReference type="Gene3D" id="2.30.30.60">
    <property type="match status" value="1"/>
</dbReference>
<evidence type="ECO:0000256" key="2">
    <source>
        <dbReference type="ARBA" id="ARBA00008017"/>
    </source>
</evidence>
<dbReference type="GO" id="GO:0008381">
    <property type="term" value="F:mechanosensitive monoatomic ion channel activity"/>
    <property type="evidence" value="ECO:0007669"/>
    <property type="project" value="UniProtKB-ARBA"/>
</dbReference>
<feature type="transmembrane region" description="Helical" evidence="10">
    <location>
        <begin position="512"/>
        <end position="530"/>
    </location>
</feature>
<dbReference type="InterPro" id="IPR024393">
    <property type="entry name" value="MscS_porin"/>
</dbReference>
<dbReference type="Pfam" id="PF00924">
    <property type="entry name" value="MS_channel_2nd"/>
    <property type="match status" value="1"/>
</dbReference>
<feature type="domain" description="Mechanosensitive ion channel MscS" evidence="11">
    <location>
        <begin position="936"/>
        <end position="1001"/>
    </location>
</feature>
<keyword evidence="3" id="KW-1003">Cell membrane</keyword>
<evidence type="ECO:0000256" key="3">
    <source>
        <dbReference type="ARBA" id="ARBA00022475"/>
    </source>
</evidence>
<feature type="transmembrane region" description="Helical" evidence="10">
    <location>
        <begin position="887"/>
        <end position="908"/>
    </location>
</feature>
<feature type="region of interest" description="Disordered" evidence="9">
    <location>
        <begin position="1119"/>
        <end position="1139"/>
    </location>
</feature>
<dbReference type="InterPro" id="IPR049142">
    <property type="entry name" value="MS_channel_1st"/>
</dbReference>
<evidence type="ECO:0000256" key="6">
    <source>
        <dbReference type="ARBA" id="ARBA00022989"/>
    </source>
</evidence>
<evidence type="ECO:0000259" key="15">
    <source>
        <dbReference type="Pfam" id="PF21088"/>
    </source>
</evidence>
<feature type="transmembrane region" description="Helical" evidence="10">
    <location>
        <begin position="634"/>
        <end position="654"/>
    </location>
</feature>
<dbReference type="InterPro" id="IPR023408">
    <property type="entry name" value="MscS_beta-dom_sf"/>
</dbReference>
<feature type="domain" description="Mechanosensitive ion channel inner membrane" evidence="12">
    <location>
        <begin position="516"/>
        <end position="834"/>
    </location>
</feature>
<keyword evidence="7 10" id="KW-0472">Membrane</keyword>
<dbReference type="InterPro" id="IPR006685">
    <property type="entry name" value="MscS_channel_2nd"/>
</dbReference>
<dbReference type="GO" id="GO:0005886">
    <property type="term" value="C:plasma membrane"/>
    <property type="evidence" value="ECO:0007669"/>
    <property type="project" value="UniProtKB-SubCell"/>
</dbReference>
<feature type="transmembrane region" description="Helical" evidence="10">
    <location>
        <begin position="596"/>
        <end position="614"/>
    </location>
</feature>
<keyword evidence="4 10" id="KW-0812">Transmembrane</keyword>
<organism evidence="16 17">
    <name type="scientific">Plesiomonas shigelloides</name>
    <name type="common">Aeromonas shigelloides</name>
    <dbReference type="NCBI Taxonomy" id="703"/>
    <lineage>
        <taxon>Bacteria</taxon>
        <taxon>Pseudomonadati</taxon>
        <taxon>Pseudomonadota</taxon>
        <taxon>Gammaproteobacteria</taxon>
        <taxon>Enterobacterales</taxon>
        <taxon>Enterobacteriaceae</taxon>
        <taxon>Plesiomonas</taxon>
    </lineage>
</organism>
<dbReference type="Pfam" id="PF21082">
    <property type="entry name" value="MS_channel_3rd"/>
    <property type="match status" value="1"/>
</dbReference>
<feature type="transmembrane region" description="Helical" evidence="10">
    <location>
        <begin position="736"/>
        <end position="757"/>
    </location>
</feature>
<evidence type="ECO:0000256" key="1">
    <source>
        <dbReference type="ARBA" id="ARBA00004651"/>
    </source>
</evidence>
<evidence type="ECO:0000256" key="10">
    <source>
        <dbReference type="SAM" id="Phobius"/>
    </source>
</evidence>
<comment type="caution">
    <text evidence="16">The sequence shown here is derived from an EMBL/GenBank/DDBJ whole genome shotgun (WGS) entry which is preliminary data.</text>
</comment>
<feature type="transmembrane region" description="Helical" evidence="10">
    <location>
        <begin position="920"/>
        <end position="948"/>
    </location>
</feature>
<feature type="domain" description="Mechanosensitive ion channel transmembrane helices 2/3" evidence="15">
    <location>
        <begin position="893"/>
        <end position="934"/>
    </location>
</feature>
<feature type="transmembrane region" description="Helical" evidence="10">
    <location>
        <begin position="560"/>
        <end position="584"/>
    </location>
</feature>
<dbReference type="SUPFAM" id="SSF50182">
    <property type="entry name" value="Sm-like ribonucleoproteins"/>
    <property type="match status" value="1"/>
</dbReference>
<dbReference type="Pfam" id="PF12794">
    <property type="entry name" value="MscS_TM"/>
    <property type="match status" value="1"/>
</dbReference>
<feature type="transmembrane region" description="Helical" evidence="10">
    <location>
        <begin position="698"/>
        <end position="724"/>
    </location>
</feature>
<accession>A0A8I1W4D2</accession>
<evidence type="ECO:0000259" key="14">
    <source>
        <dbReference type="Pfam" id="PF21082"/>
    </source>
</evidence>
<dbReference type="SUPFAM" id="SSF82689">
    <property type="entry name" value="Mechanosensitive channel protein MscS (YggB), C-terminal domain"/>
    <property type="match status" value="1"/>
</dbReference>
<evidence type="ECO:0000256" key="8">
    <source>
        <dbReference type="SAM" id="Coils"/>
    </source>
</evidence>
<evidence type="ECO:0000256" key="4">
    <source>
        <dbReference type="ARBA" id="ARBA00022692"/>
    </source>
</evidence>
<comment type="similarity">
    <text evidence="2">Belongs to the MscS (TC 1.A.23) family.</text>
</comment>
<keyword evidence="8" id="KW-0175">Coiled coil</keyword>
<evidence type="ECO:0000256" key="7">
    <source>
        <dbReference type="ARBA" id="ARBA00023136"/>
    </source>
</evidence>
<reference evidence="16" key="1">
    <citation type="submission" date="2021-03" db="EMBL/GenBank/DDBJ databases">
        <title>Plesiomonas shigelloides zfcc0051, isolated from zebrafish feces.</title>
        <authorList>
            <person name="Vanderhoek Z."/>
            <person name="Gaulke C."/>
        </authorList>
    </citation>
    <scope>NUCLEOTIDE SEQUENCE</scope>
    <source>
        <strain evidence="16">Zfcc0051</strain>
    </source>
</reference>
<dbReference type="Proteomes" id="UP000664658">
    <property type="component" value="Unassembled WGS sequence"/>
</dbReference>
<comment type="subcellular location">
    <subcellularLocation>
        <location evidence="1">Cell membrane</location>
        <topology evidence="1">Multi-pass membrane protein</topology>
    </subcellularLocation>
</comment>
<keyword evidence="5" id="KW-0732">Signal</keyword>
<dbReference type="Gene3D" id="3.30.70.100">
    <property type="match status" value="1"/>
</dbReference>
<dbReference type="InterPro" id="IPR006686">
    <property type="entry name" value="MscS_channel_CS"/>
</dbReference>
<dbReference type="FunFam" id="3.30.70.100:FF:000015">
    <property type="entry name" value="Potassium efflux system KefA"/>
    <property type="match status" value="1"/>
</dbReference>
<dbReference type="PANTHER" id="PTHR30347">
    <property type="entry name" value="POTASSIUM CHANNEL RELATED"/>
    <property type="match status" value="1"/>
</dbReference>
<evidence type="ECO:0000259" key="13">
    <source>
        <dbReference type="Pfam" id="PF12795"/>
    </source>
</evidence>
<dbReference type="AlphaFoldDB" id="A0A8I1W4D2"/>
<dbReference type="FunFam" id="1.10.287.1260:FF:000002">
    <property type="entry name" value="Potassium efflux system KefA"/>
    <property type="match status" value="1"/>
</dbReference>
<dbReference type="InterPro" id="IPR011066">
    <property type="entry name" value="MscS_channel_C_sf"/>
</dbReference>
<feature type="transmembrane region" description="Helical" evidence="10">
    <location>
        <begin position="805"/>
        <end position="827"/>
    </location>
</feature>
<gene>
    <name evidence="16" type="primary">mscK</name>
    <name evidence="16" type="ORF">J2R62_02015</name>
</gene>
<dbReference type="InterPro" id="IPR011014">
    <property type="entry name" value="MscS_channel_TM-2"/>
</dbReference>
<dbReference type="PANTHER" id="PTHR30347:SF1">
    <property type="entry name" value="MECHANOSENSITIVE CHANNEL MSCK"/>
    <property type="match status" value="1"/>
</dbReference>
<dbReference type="InterPro" id="IPR052702">
    <property type="entry name" value="MscS-like_channel"/>
</dbReference>
<feature type="coiled-coil region" evidence="8">
    <location>
        <begin position="294"/>
        <end position="321"/>
    </location>
</feature>
<dbReference type="Gene3D" id="1.10.287.1260">
    <property type="match status" value="1"/>
</dbReference>
<dbReference type="GO" id="GO:0009992">
    <property type="term" value="P:intracellular water homeostasis"/>
    <property type="evidence" value="ECO:0007669"/>
    <property type="project" value="TreeGrafter"/>
</dbReference>
<dbReference type="InterPro" id="IPR049278">
    <property type="entry name" value="MS_channel_C"/>
</dbReference>
<sequence>MTLNLRPFSLSDTRALRYGAGIMIMLFALLWSAGSVAASVTASVAFELPKESEVQTKLDALAKKEKLTPAQTAQKTEYEQVLSFLDKIDKEKEKIRDIQTQYDKAPAQIKQLMSELTALRSGMDKEEQQKQLERMSLSQLEKKLTSTLSDTQRDQEQLSAVNSQLISMQTLPERAQAAMSKAYQRIQDIRNILNGVSADQEQLSSSRKLLLNTEMALLNVQLERRQKELDTNTTLQDIAQKQRDIFTEKLNQYEALVQLLQQQINSNRLTQSEQTVADAGVTDNASAKALNPLVVKEQDKNQQLSQNLISATQQVNTMVQENIKVKNWLDNVTQTERNLNEQISVLKGSLLLSRILYQQRQMLPDAALAKNLEEKIADLRLQQFEVNRQRDELYQPKTYVDQLLQQNGDANANEVIRKDLMMVLDARKELLDQLNKQLGNQLNLAINLQLNQQQLIRVNNSLQNTLQQQIFWVTSNKPLDWAWMWGLPAAMFYQAQGIIDDVHVGKWVSQQLPLLFLVIPMLIMAGLIIWRRKDIVKHLQGLESDIGQLRRDTQLHTPKALLLTLLQEIPGTLIVLSIGMLFIYSNLASPQIIWHLTLRFALAYLAFGMLARILKPGGIAETHFNRHESEINHFRRSLHYIAMAVVPLILVSTIGELDPSTLADDAIGQVITISMLIVMVFLIYPISRSRIDENGNSLLRLLVMFAIMLAPVALIALVALGYYYTALKLTAKLIDSFYLVMLWWVVHETALRGLAVAARRLAYRRAMARRQQKVHENAEGGEIIDEQPMALEQINQQSLRLSNMALFLVFLGAFYWLWSDLVTVISYLDSVTLWHNGVDANGVAVSITLRDVLIAIVFAVVAYVLTRNLPGLLEVLVLSKLQLGQGASYAITTMLSYVITGLGVMLSLSAIGMSWDKLQWIATGLSVGLGFGLQEIFANFVAGLILLFERPIRIGDTITIGNFSGTVSKIRIRATTVTDFDRKEVIIPNKNFVVERLQNWSLTDTITRVIVRVGVAYGSDLELTRKLLLQAARENPRVMNEPEPMVFFLTFGASTLDHELRVYVRELRDRSFAVDELNRRIDQLFRENNIEIAFNQMDIYVKNLNSPAQEEVKFHSTTECLPQGNPAKKVDGSQDSAAL</sequence>
<feature type="domain" description="Mechanosensitive ion channel MscS porin" evidence="13">
    <location>
        <begin position="57"/>
        <end position="285"/>
    </location>
</feature>
<dbReference type="InterPro" id="IPR025692">
    <property type="entry name" value="MscS_IM_dom1"/>
</dbReference>
<feature type="transmembrane region" description="Helical" evidence="10">
    <location>
        <begin position="847"/>
        <end position="866"/>
    </location>
</feature>
<evidence type="ECO:0000313" key="17">
    <source>
        <dbReference type="Proteomes" id="UP000664658"/>
    </source>
</evidence>
<evidence type="ECO:0000259" key="11">
    <source>
        <dbReference type="Pfam" id="PF00924"/>
    </source>
</evidence>
<dbReference type="InterPro" id="IPR010920">
    <property type="entry name" value="LSM_dom_sf"/>
</dbReference>
<name>A0A8I1W4D2_PLESH</name>